<keyword evidence="7" id="KW-0067">ATP-binding</keyword>
<dbReference type="Proteomes" id="UP001476798">
    <property type="component" value="Unassembled WGS sequence"/>
</dbReference>
<evidence type="ECO:0000259" key="10">
    <source>
        <dbReference type="Pfam" id="PF08696"/>
    </source>
</evidence>
<keyword evidence="6" id="KW-0347">Helicase</keyword>
<evidence type="ECO:0000256" key="2">
    <source>
        <dbReference type="ARBA" id="ARBA00022722"/>
    </source>
</evidence>
<accession>A0ABV0NSE2</accession>
<evidence type="ECO:0000256" key="1">
    <source>
        <dbReference type="ARBA" id="ARBA00001966"/>
    </source>
</evidence>
<evidence type="ECO:0000313" key="12">
    <source>
        <dbReference type="Proteomes" id="UP001476798"/>
    </source>
</evidence>
<dbReference type="InterPro" id="IPR014808">
    <property type="entry name" value="DNA_replication_fac_Dna2_N"/>
</dbReference>
<protein>
    <recommendedName>
        <fullName evidence="10">DNA replication factor Dna2 N-terminal domain-containing protein</fullName>
    </recommendedName>
</protein>
<keyword evidence="8" id="KW-0408">Iron</keyword>
<evidence type="ECO:0000256" key="4">
    <source>
        <dbReference type="ARBA" id="ARBA00022741"/>
    </source>
</evidence>
<evidence type="ECO:0000256" key="9">
    <source>
        <dbReference type="ARBA" id="ARBA00023014"/>
    </source>
</evidence>
<gene>
    <name evidence="11" type="ORF">GOODEAATRI_006886</name>
</gene>
<feature type="non-terminal residue" evidence="11">
    <location>
        <position position="123"/>
    </location>
</feature>
<keyword evidence="12" id="KW-1185">Reference proteome</keyword>
<proteinExistence type="predicted"/>
<evidence type="ECO:0000256" key="3">
    <source>
        <dbReference type="ARBA" id="ARBA00022723"/>
    </source>
</evidence>
<reference evidence="11 12" key="1">
    <citation type="submission" date="2021-06" db="EMBL/GenBank/DDBJ databases">
        <authorList>
            <person name="Palmer J.M."/>
        </authorList>
    </citation>
    <scope>NUCLEOTIDE SEQUENCE [LARGE SCALE GENOMIC DNA]</scope>
    <source>
        <strain evidence="11 12">GA_2019</strain>
        <tissue evidence="11">Muscle</tissue>
    </source>
</reference>
<evidence type="ECO:0000256" key="5">
    <source>
        <dbReference type="ARBA" id="ARBA00022801"/>
    </source>
</evidence>
<evidence type="ECO:0000256" key="7">
    <source>
        <dbReference type="ARBA" id="ARBA00022840"/>
    </source>
</evidence>
<keyword evidence="4" id="KW-0547">Nucleotide-binding</keyword>
<feature type="domain" description="DNA replication factor Dna2 N-terminal" evidence="10">
    <location>
        <begin position="20"/>
        <end position="80"/>
    </location>
</feature>
<keyword evidence="5" id="KW-0378">Hydrolase</keyword>
<sequence length="123" mass="13471">MHCAAVSKGPVFLALCRELTPVCHGDVVHLEGCSDGGTWLVDREQGFLVLQPDSLISGTSISSSIRCMRRAVLGEMFKVILYSLMSMERYRPDIGLLLYLKTGNIHPVAASRMDHRGTVSPPV</sequence>
<name>A0ABV0NSE2_9TELE</name>
<dbReference type="EMBL" id="JAHRIO010050311">
    <property type="protein sequence ID" value="MEQ2174331.1"/>
    <property type="molecule type" value="Genomic_DNA"/>
</dbReference>
<evidence type="ECO:0000256" key="8">
    <source>
        <dbReference type="ARBA" id="ARBA00023004"/>
    </source>
</evidence>
<keyword evidence="3" id="KW-0479">Metal-binding</keyword>
<dbReference type="Pfam" id="PF08696">
    <property type="entry name" value="Dna2"/>
    <property type="match status" value="1"/>
</dbReference>
<keyword evidence="9" id="KW-0411">Iron-sulfur</keyword>
<comment type="caution">
    <text evidence="11">The sequence shown here is derived from an EMBL/GenBank/DDBJ whole genome shotgun (WGS) entry which is preliminary data.</text>
</comment>
<comment type="cofactor">
    <cofactor evidence="1">
        <name>[4Fe-4S] cluster</name>
        <dbReference type="ChEBI" id="CHEBI:49883"/>
    </cofactor>
</comment>
<dbReference type="PANTHER" id="PTHR36531">
    <property type="entry name" value="CRISPR-ASSOCIATED EXONUCLEASE CAS4"/>
    <property type="match status" value="1"/>
</dbReference>
<keyword evidence="2" id="KW-0540">Nuclease</keyword>
<evidence type="ECO:0000256" key="6">
    <source>
        <dbReference type="ARBA" id="ARBA00022806"/>
    </source>
</evidence>
<dbReference type="PANTHER" id="PTHR36531:SF6">
    <property type="entry name" value="DNA REPLICATION ATP-DEPENDENT HELICASE_NUCLEASE DNA2"/>
    <property type="match status" value="1"/>
</dbReference>
<organism evidence="11 12">
    <name type="scientific">Goodea atripinnis</name>
    <dbReference type="NCBI Taxonomy" id="208336"/>
    <lineage>
        <taxon>Eukaryota</taxon>
        <taxon>Metazoa</taxon>
        <taxon>Chordata</taxon>
        <taxon>Craniata</taxon>
        <taxon>Vertebrata</taxon>
        <taxon>Euteleostomi</taxon>
        <taxon>Actinopterygii</taxon>
        <taxon>Neopterygii</taxon>
        <taxon>Teleostei</taxon>
        <taxon>Neoteleostei</taxon>
        <taxon>Acanthomorphata</taxon>
        <taxon>Ovalentaria</taxon>
        <taxon>Atherinomorphae</taxon>
        <taxon>Cyprinodontiformes</taxon>
        <taxon>Goodeidae</taxon>
        <taxon>Goodea</taxon>
    </lineage>
</organism>
<dbReference type="InterPro" id="IPR051827">
    <property type="entry name" value="Cas4_exonuclease"/>
</dbReference>
<evidence type="ECO:0000313" key="11">
    <source>
        <dbReference type="EMBL" id="MEQ2174331.1"/>
    </source>
</evidence>